<accession>A0A7G1KH50</accession>
<evidence type="ECO:0000313" key="3">
    <source>
        <dbReference type="Proteomes" id="UP000516173"/>
    </source>
</evidence>
<name>A0A7G1KH50_9NOCA</name>
<keyword evidence="3" id="KW-1185">Reference proteome</keyword>
<dbReference type="SUPFAM" id="SSF142433">
    <property type="entry name" value="CinA-like"/>
    <property type="match status" value="1"/>
</dbReference>
<organism evidence="2 3">
    <name type="scientific">Nocardia wallacei</name>
    <dbReference type="NCBI Taxonomy" id="480035"/>
    <lineage>
        <taxon>Bacteria</taxon>
        <taxon>Bacillati</taxon>
        <taxon>Actinomycetota</taxon>
        <taxon>Actinomycetes</taxon>
        <taxon>Mycobacteriales</taxon>
        <taxon>Nocardiaceae</taxon>
        <taxon>Nocardia</taxon>
    </lineage>
</organism>
<evidence type="ECO:0000259" key="1">
    <source>
        <dbReference type="Pfam" id="PF02464"/>
    </source>
</evidence>
<dbReference type="EMBL" id="AP023396">
    <property type="protein sequence ID" value="BCK54547.1"/>
    <property type="molecule type" value="Genomic_DNA"/>
</dbReference>
<evidence type="ECO:0000313" key="2">
    <source>
        <dbReference type="EMBL" id="BCK54547.1"/>
    </source>
</evidence>
<proteinExistence type="predicted"/>
<dbReference type="Proteomes" id="UP000516173">
    <property type="component" value="Chromosome"/>
</dbReference>
<reference evidence="2 3" key="1">
    <citation type="submission" date="2020-08" db="EMBL/GenBank/DDBJ databases">
        <title>Genome Sequencing of Nocardia wallacei strain FMUON74 and assembly.</title>
        <authorList>
            <person name="Toyokawa M."/>
            <person name="Uesaka K."/>
        </authorList>
    </citation>
    <scope>NUCLEOTIDE SEQUENCE [LARGE SCALE GENOMIC DNA]</scope>
    <source>
        <strain evidence="2 3">FMUON74</strain>
    </source>
</reference>
<dbReference type="NCBIfam" id="TIGR00199">
    <property type="entry name" value="PncC_domain"/>
    <property type="match status" value="1"/>
</dbReference>
<sequence length="176" mass="17644">MLPPNSDPLVAAIPATELVRSLRRAELTLATAESLTAGLLAATVAGVPGASTVLRGGLIVYATDLKHTLAGVSEHTLVTDGPVAASTAEQLAVGARTACGADWGVGLTGVAGPDAQDGHPVGTVFLGLAGPESTEVLRLKLSGDRWTIRMEAVRAAVRELVRSLGSPAPGNQPGGG</sequence>
<dbReference type="Pfam" id="PF02464">
    <property type="entry name" value="CinA"/>
    <property type="match status" value="1"/>
</dbReference>
<dbReference type="InterPro" id="IPR036653">
    <property type="entry name" value="CinA-like_C"/>
</dbReference>
<dbReference type="AlphaFoldDB" id="A0A7G1KH50"/>
<protein>
    <submittedName>
        <fullName evidence="2">Competence protein</fullName>
    </submittedName>
</protein>
<feature type="domain" description="CinA C-terminal" evidence="1">
    <location>
        <begin position="15"/>
        <end position="162"/>
    </location>
</feature>
<dbReference type="InterPro" id="IPR008136">
    <property type="entry name" value="CinA_C"/>
</dbReference>
<dbReference type="Gene3D" id="3.90.950.20">
    <property type="entry name" value="CinA-like"/>
    <property type="match status" value="1"/>
</dbReference>
<gene>
    <name evidence="2" type="ORF">NWFMUON74_23190</name>
</gene>
<dbReference type="KEGG" id="nwl:NWFMUON74_23190"/>